<comment type="caution">
    <text evidence="10">The sequence shown here is derived from an EMBL/GenBank/DDBJ whole genome shotgun (WGS) entry which is preliminary data.</text>
</comment>
<dbReference type="InterPro" id="IPR013525">
    <property type="entry name" value="ABC2_TM"/>
</dbReference>
<evidence type="ECO:0000256" key="6">
    <source>
        <dbReference type="ARBA" id="ARBA00022989"/>
    </source>
</evidence>
<feature type="transmembrane region" description="Helical" evidence="8">
    <location>
        <begin position="58"/>
        <end position="78"/>
    </location>
</feature>
<dbReference type="PROSITE" id="PS51012">
    <property type="entry name" value="ABC_TM2"/>
    <property type="match status" value="1"/>
</dbReference>
<dbReference type="Pfam" id="PF01061">
    <property type="entry name" value="ABC2_membrane"/>
    <property type="match status" value="1"/>
</dbReference>
<feature type="transmembrane region" description="Helical" evidence="8">
    <location>
        <begin position="93"/>
        <end position="113"/>
    </location>
</feature>
<evidence type="ECO:0000313" key="10">
    <source>
        <dbReference type="EMBL" id="TFD69492.1"/>
    </source>
</evidence>
<evidence type="ECO:0000256" key="7">
    <source>
        <dbReference type="ARBA" id="ARBA00023136"/>
    </source>
</evidence>
<keyword evidence="4 8" id="KW-1003">Cell membrane</keyword>
<feature type="transmembrane region" description="Helical" evidence="8">
    <location>
        <begin position="203"/>
        <end position="222"/>
    </location>
</feature>
<keyword evidence="3 8" id="KW-0813">Transport</keyword>
<feature type="domain" description="ABC transmembrane type-2" evidence="9">
    <location>
        <begin position="60"/>
        <end position="289"/>
    </location>
</feature>
<evidence type="ECO:0000256" key="1">
    <source>
        <dbReference type="ARBA" id="ARBA00004651"/>
    </source>
</evidence>
<evidence type="ECO:0000256" key="3">
    <source>
        <dbReference type="ARBA" id="ARBA00022448"/>
    </source>
</evidence>
<dbReference type="Proteomes" id="UP000298154">
    <property type="component" value="Unassembled WGS sequence"/>
</dbReference>
<sequence>MFSAEDRFTALTKQPLKAIGTANGGALSTWESIKSIHAHREVLALLVRRDLKARYKDSALGLVWTLIRPLTQLFIYYIVMGKFLGAERGIPDFAIYVFTGLTVYGLLSEIISGGTSSIVGNGGLIKKIYLPREIFPLASVGSALFNFSIQMGVLIVALFAVGHPSLHTGLLYFFPALAIIVVFGTAFALLLSATNVYLRDVQYLVDVVLLILLWASPIVYSWEMARNIMGDGVLLALYTNNPITLAVLGFQQAFWVGGAPTAAFPNDLLMRMGIALIVGIVLLFGFHRVFARLQGNFAQEL</sequence>
<dbReference type="GO" id="GO:0005886">
    <property type="term" value="C:plasma membrane"/>
    <property type="evidence" value="ECO:0007669"/>
    <property type="project" value="UniProtKB-SubCell"/>
</dbReference>
<protein>
    <recommendedName>
        <fullName evidence="8">Transport permease protein</fullName>
    </recommendedName>
</protein>
<proteinExistence type="inferred from homology"/>
<evidence type="ECO:0000313" key="11">
    <source>
        <dbReference type="Proteomes" id="UP000298154"/>
    </source>
</evidence>
<dbReference type="OrthoDB" id="9789409at2"/>
<reference evidence="10 11" key="1">
    <citation type="submission" date="2019-03" db="EMBL/GenBank/DDBJ databases">
        <title>Genomics of glacier-inhabiting Cryobacterium strains.</title>
        <authorList>
            <person name="Liu Q."/>
            <person name="Xin Y.-H."/>
        </authorList>
    </citation>
    <scope>NUCLEOTIDE SEQUENCE [LARGE SCALE GENOMIC DNA]</scope>
    <source>
        <strain evidence="10 11">Sr36</strain>
    </source>
</reference>
<feature type="transmembrane region" description="Helical" evidence="8">
    <location>
        <begin position="134"/>
        <end position="160"/>
    </location>
</feature>
<comment type="subcellular location">
    <subcellularLocation>
        <location evidence="1 8">Cell membrane</location>
        <topology evidence="1 8">Multi-pass membrane protein</topology>
    </subcellularLocation>
</comment>
<dbReference type="PANTHER" id="PTHR30413">
    <property type="entry name" value="INNER MEMBRANE TRANSPORT PERMEASE"/>
    <property type="match status" value="1"/>
</dbReference>
<dbReference type="GO" id="GO:0015920">
    <property type="term" value="P:lipopolysaccharide transport"/>
    <property type="evidence" value="ECO:0007669"/>
    <property type="project" value="TreeGrafter"/>
</dbReference>
<comment type="similarity">
    <text evidence="2 8">Belongs to the ABC-2 integral membrane protein family.</text>
</comment>
<dbReference type="AlphaFoldDB" id="A0A4R9ATU8"/>
<name>A0A4R9ATU8_9MICO</name>
<evidence type="ECO:0000256" key="2">
    <source>
        <dbReference type="ARBA" id="ARBA00007783"/>
    </source>
</evidence>
<evidence type="ECO:0000256" key="8">
    <source>
        <dbReference type="RuleBase" id="RU361157"/>
    </source>
</evidence>
<dbReference type="InterPro" id="IPR047817">
    <property type="entry name" value="ABC2_TM_bact-type"/>
</dbReference>
<feature type="transmembrane region" description="Helical" evidence="8">
    <location>
        <begin position="172"/>
        <end position="191"/>
    </location>
</feature>
<evidence type="ECO:0000256" key="5">
    <source>
        <dbReference type="ARBA" id="ARBA00022692"/>
    </source>
</evidence>
<evidence type="ECO:0000259" key="9">
    <source>
        <dbReference type="PROSITE" id="PS51012"/>
    </source>
</evidence>
<dbReference type="EMBL" id="SOHK01000004">
    <property type="protein sequence ID" value="TFD69492.1"/>
    <property type="molecule type" value="Genomic_DNA"/>
</dbReference>
<gene>
    <name evidence="10" type="ORF">E3T47_00850</name>
</gene>
<dbReference type="GO" id="GO:0140359">
    <property type="term" value="F:ABC-type transporter activity"/>
    <property type="evidence" value="ECO:0007669"/>
    <property type="project" value="InterPro"/>
</dbReference>
<evidence type="ECO:0000256" key="4">
    <source>
        <dbReference type="ARBA" id="ARBA00022475"/>
    </source>
</evidence>
<keyword evidence="6 8" id="KW-1133">Transmembrane helix</keyword>
<organism evidence="10 11">
    <name type="scientific">Cryobacterium ruanii</name>
    <dbReference type="NCBI Taxonomy" id="1259197"/>
    <lineage>
        <taxon>Bacteria</taxon>
        <taxon>Bacillati</taxon>
        <taxon>Actinomycetota</taxon>
        <taxon>Actinomycetes</taxon>
        <taxon>Micrococcales</taxon>
        <taxon>Microbacteriaceae</taxon>
        <taxon>Cryobacterium</taxon>
    </lineage>
</organism>
<feature type="transmembrane region" description="Helical" evidence="8">
    <location>
        <begin position="268"/>
        <end position="286"/>
    </location>
</feature>
<accession>A0A4R9ATU8</accession>
<dbReference type="PANTHER" id="PTHR30413:SF10">
    <property type="entry name" value="CAPSULE POLYSACCHARIDE EXPORT INNER-MEMBRANE PROTEIN CTRC"/>
    <property type="match status" value="1"/>
</dbReference>
<keyword evidence="11" id="KW-1185">Reference proteome</keyword>
<keyword evidence="5 8" id="KW-0812">Transmembrane</keyword>
<keyword evidence="7 8" id="KW-0472">Membrane</keyword>